<dbReference type="Gene3D" id="2.40.128.20">
    <property type="match status" value="1"/>
</dbReference>
<proteinExistence type="predicted"/>
<keyword evidence="4" id="KW-1185">Reference proteome</keyword>
<feature type="compositionally biased region" description="Gly residues" evidence="1">
    <location>
        <begin position="110"/>
        <end position="119"/>
    </location>
</feature>
<feature type="compositionally biased region" description="Acidic residues" evidence="1">
    <location>
        <begin position="136"/>
        <end position="151"/>
    </location>
</feature>
<dbReference type="AlphaFoldDB" id="A0AAE1P1X6"/>
<comment type="caution">
    <text evidence="3">The sequence shown here is derived from an EMBL/GenBank/DDBJ whole genome shotgun (WGS) entry which is preliminary data.</text>
</comment>
<dbReference type="InterPro" id="IPR000566">
    <property type="entry name" value="Lipocln_cytosolic_FA-bd_dom"/>
</dbReference>
<name>A0AAE1P1X6_9EUCA</name>
<organism evidence="3 4">
    <name type="scientific">Petrolisthes manimaculis</name>
    <dbReference type="NCBI Taxonomy" id="1843537"/>
    <lineage>
        <taxon>Eukaryota</taxon>
        <taxon>Metazoa</taxon>
        <taxon>Ecdysozoa</taxon>
        <taxon>Arthropoda</taxon>
        <taxon>Crustacea</taxon>
        <taxon>Multicrustacea</taxon>
        <taxon>Malacostraca</taxon>
        <taxon>Eumalacostraca</taxon>
        <taxon>Eucarida</taxon>
        <taxon>Decapoda</taxon>
        <taxon>Pleocyemata</taxon>
        <taxon>Anomura</taxon>
        <taxon>Galatheoidea</taxon>
        <taxon>Porcellanidae</taxon>
        <taxon>Petrolisthes</taxon>
    </lineage>
</organism>
<dbReference type="InterPro" id="IPR012674">
    <property type="entry name" value="Calycin"/>
</dbReference>
<feature type="region of interest" description="Disordered" evidence="1">
    <location>
        <begin position="87"/>
        <end position="151"/>
    </location>
</feature>
<dbReference type="SUPFAM" id="SSF50814">
    <property type="entry name" value="Lipocalins"/>
    <property type="match status" value="1"/>
</dbReference>
<evidence type="ECO:0000259" key="2">
    <source>
        <dbReference type="Pfam" id="PF00061"/>
    </source>
</evidence>
<dbReference type="EMBL" id="JAWZYT010003291">
    <property type="protein sequence ID" value="KAK4299152.1"/>
    <property type="molecule type" value="Genomic_DNA"/>
</dbReference>
<protein>
    <recommendedName>
        <fullName evidence="2">Lipocalin/cytosolic fatty-acid binding domain-containing protein</fullName>
    </recommendedName>
</protein>
<accession>A0AAE1P1X6</accession>
<evidence type="ECO:0000256" key="1">
    <source>
        <dbReference type="SAM" id="MobiDB-lite"/>
    </source>
</evidence>
<feature type="domain" description="Lipocalin/cytosolic fatty-acid binding" evidence="2">
    <location>
        <begin position="26"/>
        <end position="92"/>
    </location>
</feature>
<dbReference type="Proteomes" id="UP001292094">
    <property type="component" value="Unassembled WGS sequence"/>
</dbReference>
<evidence type="ECO:0000313" key="3">
    <source>
        <dbReference type="EMBL" id="KAK4299152.1"/>
    </source>
</evidence>
<gene>
    <name evidence="3" type="ORF">Pmani_028557</name>
</gene>
<evidence type="ECO:0000313" key="4">
    <source>
        <dbReference type="Proteomes" id="UP001292094"/>
    </source>
</evidence>
<dbReference type="Pfam" id="PF00061">
    <property type="entry name" value="Lipocalin"/>
    <property type="match status" value="1"/>
</dbReference>
<reference evidence="3" key="1">
    <citation type="submission" date="2023-11" db="EMBL/GenBank/DDBJ databases">
        <title>Genome assemblies of two species of porcelain crab, Petrolisthes cinctipes and Petrolisthes manimaculis (Anomura: Porcellanidae).</title>
        <authorList>
            <person name="Angst P."/>
        </authorList>
    </citation>
    <scope>NUCLEOTIDE SEQUENCE</scope>
    <source>
        <strain evidence="3">PB745_02</strain>
        <tissue evidence="3">Gill</tissue>
    </source>
</reference>
<sequence>MRAKLYPTKEFPAAHMLLDGPTVFATPYKVIETDYETYSCVYACISFDNYKTEFAFVFSRSPQNSGPATEKCAAVFNRNGVEFSKFEVVPHTAEKERRGGGGRGGREGGRIGAGGGGIEGGERGRKGGGGVRGGEIEEEEEKEEEKEEKER</sequence>
<feature type="compositionally biased region" description="Basic and acidic residues" evidence="1">
    <location>
        <begin position="92"/>
        <end position="109"/>
    </location>
</feature>